<evidence type="ECO:0000313" key="6">
    <source>
        <dbReference type="EMBL" id="CAH0403233.1"/>
    </source>
</evidence>
<feature type="domain" description="BED-type" evidence="5">
    <location>
        <begin position="3"/>
        <end position="58"/>
    </location>
</feature>
<keyword evidence="7" id="KW-1185">Reference proteome</keyword>
<evidence type="ECO:0000259" key="5">
    <source>
        <dbReference type="PROSITE" id="PS50808"/>
    </source>
</evidence>
<evidence type="ECO:0000256" key="4">
    <source>
        <dbReference type="PROSITE-ProRule" id="PRU00027"/>
    </source>
</evidence>
<keyword evidence="3" id="KW-0862">Zinc</keyword>
<sequence length="137" mass="15770">MPRRTSYVWQYYQLLSDENNKKRVVCIYCNTEYKNALATRLKLHLSTCLKCPAEVKNKFYTEKTSSKLPLPRPSLSRTDEYVPTVESPLPSTTSSCEINVSTCISVNRNDSEPYNIPKYSCCIGPHCIRVRCCFIDI</sequence>
<dbReference type="SMART" id="SM00614">
    <property type="entry name" value="ZnF_BED"/>
    <property type="match status" value="1"/>
</dbReference>
<evidence type="ECO:0000256" key="2">
    <source>
        <dbReference type="ARBA" id="ARBA00022771"/>
    </source>
</evidence>
<name>A0ABN8B6A1_CHISP</name>
<accession>A0ABN8B6A1</accession>
<protein>
    <recommendedName>
        <fullName evidence="5">BED-type domain-containing protein</fullName>
    </recommendedName>
</protein>
<evidence type="ECO:0000313" key="7">
    <source>
        <dbReference type="Proteomes" id="UP001153292"/>
    </source>
</evidence>
<proteinExistence type="predicted"/>
<keyword evidence="1" id="KW-0479">Metal-binding</keyword>
<keyword evidence="2 4" id="KW-0863">Zinc-finger</keyword>
<dbReference type="Proteomes" id="UP001153292">
    <property type="component" value="Chromosome 22"/>
</dbReference>
<evidence type="ECO:0000256" key="1">
    <source>
        <dbReference type="ARBA" id="ARBA00022723"/>
    </source>
</evidence>
<evidence type="ECO:0000256" key="3">
    <source>
        <dbReference type="ARBA" id="ARBA00022833"/>
    </source>
</evidence>
<reference evidence="6" key="1">
    <citation type="submission" date="2021-12" db="EMBL/GenBank/DDBJ databases">
        <authorList>
            <person name="King R."/>
        </authorList>
    </citation>
    <scope>NUCLEOTIDE SEQUENCE</scope>
</reference>
<dbReference type="Pfam" id="PF02892">
    <property type="entry name" value="zf-BED"/>
    <property type="match status" value="1"/>
</dbReference>
<dbReference type="PROSITE" id="PS50808">
    <property type="entry name" value="ZF_BED"/>
    <property type="match status" value="1"/>
</dbReference>
<dbReference type="EMBL" id="OU963915">
    <property type="protein sequence ID" value="CAH0403233.1"/>
    <property type="molecule type" value="Genomic_DNA"/>
</dbReference>
<organism evidence="6 7">
    <name type="scientific">Chilo suppressalis</name>
    <name type="common">Asiatic rice borer moth</name>
    <dbReference type="NCBI Taxonomy" id="168631"/>
    <lineage>
        <taxon>Eukaryota</taxon>
        <taxon>Metazoa</taxon>
        <taxon>Ecdysozoa</taxon>
        <taxon>Arthropoda</taxon>
        <taxon>Hexapoda</taxon>
        <taxon>Insecta</taxon>
        <taxon>Pterygota</taxon>
        <taxon>Neoptera</taxon>
        <taxon>Endopterygota</taxon>
        <taxon>Lepidoptera</taxon>
        <taxon>Glossata</taxon>
        <taxon>Ditrysia</taxon>
        <taxon>Pyraloidea</taxon>
        <taxon>Crambidae</taxon>
        <taxon>Crambinae</taxon>
        <taxon>Chilo</taxon>
    </lineage>
</organism>
<gene>
    <name evidence="6" type="ORF">CHILSU_LOCUS6500</name>
</gene>
<dbReference type="InterPro" id="IPR003656">
    <property type="entry name" value="Znf_BED"/>
</dbReference>